<feature type="non-terminal residue" evidence="1">
    <location>
        <position position="100"/>
    </location>
</feature>
<accession>A0A382QIQ6</accession>
<evidence type="ECO:0000313" key="1">
    <source>
        <dbReference type="EMBL" id="SVC85414.1"/>
    </source>
</evidence>
<organism evidence="1">
    <name type="scientific">marine metagenome</name>
    <dbReference type="NCBI Taxonomy" id="408172"/>
    <lineage>
        <taxon>unclassified sequences</taxon>
        <taxon>metagenomes</taxon>
        <taxon>ecological metagenomes</taxon>
    </lineage>
</organism>
<dbReference type="AlphaFoldDB" id="A0A382QIQ6"/>
<dbReference type="EMBL" id="UINC01114829">
    <property type="protein sequence ID" value="SVC85414.1"/>
    <property type="molecule type" value="Genomic_DNA"/>
</dbReference>
<sequence length="100" mass="11104">MMGQTFTLIGLVFLPPLLIGCSPDKPSDANSDLPPGILLERLKSAHSRLQDFKGSALVTVRLNGRRSRVSTRIRYRQPDHLKIYVQGGLQVIAVLSIKEH</sequence>
<proteinExistence type="predicted"/>
<reference evidence="1" key="1">
    <citation type="submission" date="2018-05" db="EMBL/GenBank/DDBJ databases">
        <authorList>
            <person name="Lanie J.A."/>
            <person name="Ng W.-L."/>
            <person name="Kazmierczak K.M."/>
            <person name="Andrzejewski T.M."/>
            <person name="Davidsen T.M."/>
            <person name="Wayne K.J."/>
            <person name="Tettelin H."/>
            <person name="Glass J.I."/>
            <person name="Rusch D."/>
            <person name="Podicherti R."/>
            <person name="Tsui H.-C.T."/>
            <person name="Winkler M.E."/>
        </authorList>
    </citation>
    <scope>NUCLEOTIDE SEQUENCE</scope>
</reference>
<name>A0A382QIQ6_9ZZZZ</name>
<protein>
    <submittedName>
        <fullName evidence="1">Uncharacterized protein</fullName>
    </submittedName>
</protein>
<gene>
    <name evidence="1" type="ORF">METZ01_LOCUS338268</name>
</gene>